<keyword evidence="2" id="KW-0472">Membrane</keyword>
<feature type="domain" description="DUF2231" evidence="3">
    <location>
        <begin position="9"/>
        <end position="145"/>
    </location>
</feature>
<name>A0A4R3YGA6_9PROT</name>
<feature type="transmembrane region" description="Helical" evidence="2">
    <location>
        <begin position="12"/>
        <end position="33"/>
    </location>
</feature>
<keyword evidence="5" id="KW-1185">Reference proteome</keyword>
<dbReference type="RefSeq" id="WP_124947785.1">
    <property type="nucleotide sequence ID" value="NZ_BHVT01000073.1"/>
</dbReference>
<feature type="compositionally biased region" description="Basic and acidic residues" evidence="1">
    <location>
        <begin position="157"/>
        <end position="166"/>
    </location>
</feature>
<gene>
    <name evidence="4" type="ORF">EDC63_101218</name>
</gene>
<keyword evidence="2" id="KW-0812">Transmembrane</keyword>
<dbReference type="InterPro" id="IPR019251">
    <property type="entry name" value="DUF2231_TM"/>
</dbReference>
<organism evidence="4 5">
    <name type="scientific">Sulfurirhabdus autotrophica</name>
    <dbReference type="NCBI Taxonomy" id="1706046"/>
    <lineage>
        <taxon>Bacteria</taxon>
        <taxon>Pseudomonadati</taxon>
        <taxon>Pseudomonadota</taxon>
        <taxon>Betaproteobacteria</taxon>
        <taxon>Nitrosomonadales</taxon>
        <taxon>Sulfuricellaceae</taxon>
        <taxon>Sulfurirhabdus</taxon>
    </lineage>
</organism>
<feature type="transmembrane region" description="Helical" evidence="2">
    <location>
        <begin position="45"/>
        <end position="65"/>
    </location>
</feature>
<keyword evidence="2" id="KW-1133">Transmembrane helix</keyword>
<evidence type="ECO:0000259" key="3">
    <source>
        <dbReference type="Pfam" id="PF09990"/>
    </source>
</evidence>
<reference evidence="4 5" key="1">
    <citation type="submission" date="2019-03" db="EMBL/GenBank/DDBJ databases">
        <title>Genomic Encyclopedia of Type Strains, Phase IV (KMG-IV): sequencing the most valuable type-strain genomes for metagenomic binning, comparative biology and taxonomic classification.</title>
        <authorList>
            <person name="Goeker M."/>
        </authorList>
    </citation>
    <scope>NUCLEOTIDE SEQUENCE [LARGE SCALE GENOMIC DNA]</scope>
    <source>
        <strain evidence="4 5">DSM 100309</strain>
    </source>
</reference>
<dbReference type="Proteomes" id="UP000295367">
    <property type="component" value="Unassembled WGS sequence"/>
</dbReference>
<feature type="transmembrane region" description="Helical" evidence="2">
    <location>
        <begin position="85"/>
        <end position="104"/>
    </location>
</feature>
<feature type="compositionally biased region" description="Basic and acidic residues" evidence="1">
    <location>
        <begin position="206"/>
        <end position="222"/>
    </location>
</feature>
<dbReference type="AlphaFoldDB" id="A0A4R3YGA6"/>
<evidence type="ECO:0000256" key="2">
    <source>
        <dbReference type="SAM" id="Phobius"/>
    </source>
</evidence>
<proteinExistence type="predicted"/>
<evidence type="ECO:0000313" key="5">
    <source>
        <dbReference type="Proteomes" id="UP000295367"/>
    </source>
</evidence>
<feature type="region of interest" description="Disordered" evidence="1">
    <location>
        <begin position="151"/>
        <end position="222"/>
    </location>
</feature>
<comment type="caution">
    <text evidence="4">The sequence shown here is derived from an EMBL/GenBank/DDBJ whole genome shotgun (WGS) entry which is preliminary data.</text>
</comment>
<protein>
    <submittedName>
        <fullName evidence="4">Putative membrane protein</fullName>
    </submittedName>
</protein>
<dbReference type="OrthoDB" id="5574313at2"/>
<evidence type="ECO:0000313" key="4">
    <source>
        <dbReference type="EMBL" id="TCV90248.1"/>
    </source>
</evidence>
<evidence type="ECO:0000256" key="1">
    <source>
        <dbReference type="SAM" id="MobiDB-lite"/>
    </source>
</evidence>
<sequence length="222" mass="24568">MIQIIPNWHPVFVHFTVALLSLAVFFSLTTMLLRPGNLKVQWQVMARWNLWLGTAISILTAIAGWDAYNTVAHDAPSHVAMTEHRNWALATLSVFIILTAWSLWNTRKQRKAGVLFAVLMFTGGALLASTAWHGGEVVYRFGLGVMSLPQAEEEGGDETHGHEHGHAHGAVSDIKKSAEQTAEQTTKTIPEVSLETKAIQPQPTEKPPKKVHDSHDGHTHEH</sequence>
<dbReference type="Pfam" id="PF09990">
    <property type="entry name" value="DUF2231"/>
    <property type="match status" value="1"/>
</dbReference>
<feature type="compositionally biased region" description="Polar residues" evidence="1">
    <location>
        <begin position="179"/>
        <end position="188"/>
    </location>
</feature>
<feature type="transmembrane region" description="Helical" evidence="2">
    <location>
        <begin position="113"/>
        <end position="132"/>
    </location>
</feature>
<accession>A0A4R3YGA6</accession>
<dbReference type="EMBL" id="SMCO01000001">
    <property type="protein sequence ID" value="TCV90248.1"/>
    <property type="molecule type" value="Genomic_DNA"/>
</dbReference>